<dbReference type="RefSeq" id="WP_229433639.1">
    <property type="nucleotide sequence ID" value="NZ_JAJHPV010000020.1"/>
</dbReference>
<reference evidence="7 8" key="1">
    <citation type="submission" date="2021-11" db="EMBL/GenBank/DDBJ databases">
        <authorList>
            <person name="Huq M.A."/>
        </authorList>
    </citation>
    <scope>NUCLEOTIDE SEQUENCE [LARGE SCALE GENOMIC DNA]</scope>
    <source>
        <strain evidence="7 8">MAHUQ-52</strain>
    </source>
</reference>
<dbReference type="EMBL" id="JAJHPV010000020">
    <property type="protein sequence ID" value="MCC6072654.1"/>
    <property type="molecule type" value="Genomic_DNA"/>
</dbReference>
<dbReference type="InterPro" id="IPR031680">
    <property type="entry name" value="Hepar_II_III_N"/>
</dbReference>
<dbReference type="Gene3D" id="1.50.10.100">
    <property type="entry name" value="Chondroitin AC/alginate lyase"/>
    <property type="match status" value="1"/>
</dbReference>
<evidence type="ECO:0000313" key="8">
    <source>
        <dbReference type="Proteomes" id="UP001198701"/>
    </source>
</evidence>
<keyword evidence="2" id="KW-0732">Signal</keyword>
<dbReference type="InterPro" id="IPR012480">
    <property type="entry name" value="Hepar_II_III_C"/>
</dbReference>
<dbReference type="Pfam" id="PF07940">
    <property type="entry name" value="Hepar_II_III_C"/>
    <property type="match status" value="1"/>
</dbReference>
<proteinExistence type="predicted"/>
<accession>A0ABS8IVK9</accession>
<evidence type="ECO:0000259" key="5">
    <source>
        <dbReference type="Pfam" id="PF07940"/>
    </source>
</evidence>
<keyword evidence="4" id="KW-0456">Lyase</keyword>
<dbReference type="Proteomes" id="UP001198701">
    <property type="component" value="Unassembled WGS sequence"/>
</dbReference>
<evidence type="ECO:0000313" key="7">
    <source>
        <dbReference type="EMBL" id="MCC6072654.1"/>
    </source>
</evidence>
<keyword evidence="3" id="KW-0574">Periplasm</keyword>
<dbReference type="PANTHER" id="PTHR39210">
    <property type="entry name" value="HEPARIN-SULFATE LYASE"/>
    <property type="match status" value="1"/>
</dbReference>
<dbReference type="Pfam" id="PF16889">
    <property type="entry name" value="Hepar_II_III_N"/>
    <property type="match status" value="1"/>
</dbReference>
<organism evidence="7 8">
    <name type="scientific">Massilia agrisoli</name>
    <dbReference type="NCBI Taxonomy" id="2892444"/>
    <lineage>
        <taxon>Bacteria</taxon>
        <taxon>Pseudomonadati</taxon>
        <taxon>Pseudomonadota</taxon>
        <taxon>Betaproteobacteria</taxon>
        <taxon>Burkholderiales</taxon>
        <taxon>Oxalobacteraceae</taxon>
        <taxon>Telluria group</taxon>
        <taxon>Massilia</taxon>
    </lineage>
</organism>
<dbReference type="InterPro" id="IPR008929">
    <property type="entry name" value="Chondroitin_lyas"/>
</dbReference>
<name>A0ABS8IVK9_9BURK</name>
<evidence type="ECO:0000256" key="3">
    <source>
        <dbReference type="ARBA" id="ARBA00022764"/>
    </source>
</evidence>
<evidence type="ECO:0000256" key="1">
    <source>
        <dbReference type="ARBA" id="ARBA00004418"/>
    </source>
</evidence>
<evidence type="ECO:0000256" key="2">
    <source>
        <dbReference type="ARBA" id="ARBA00022729"/>
    </source>
</evidence>
<protein>
    <submittedName>
        <fullName evidence="7">Heparinase II/III family protein</fullName>
    </submittedName>
</protein>
<evidence type="ECO:0000256" key="4">
    <source>
        <dbReference type="ARBA" id="ARBA00023239"/>
    </source>
</evidence>
<comment type="caution">
    <text evidence="7">The sequence shown here is derived from an EMBL/GenBank/DDBJ whole genome shotgun (WGS) entry which is preliminary data.</text>
</comment>
<evidence type="ECO:0000259" key="6">
    <source>
        <dbReference type="Pfam" id="PF16889"/>
    </source>
</evidence>
<feature type="domain" description="Heparinase II/III-like C-terminal" evidence="5">
    <location>
        <begin position="407"/>
        <end position="635"/>
    </location>
</feature>
<gene>
    <name evidence="7" type="ORF">LMJ30_17095</name>
</gene>
<sequence>MSRQPPVERLAWLVNRLRCMSVGEVGYRMQQAAVGRLERRGMLRWSAPAPESTARALPRAGTPPLQPGEADAILLDAERIKSGEVVLFAECRFNVGAQPEWNRDPASGVLGPSVFAGDIRITDRALVGDIKHVWELNRHLHLVRLAQAWRVSGDPAWLAVLRAQVSGWLEQCPPMTGPNWTSSLEMGIRLINWAMVWQLAGGADGQLFAGEGGQALRRAWLDSIYAHCQSIARHLSRHSSANNHLIGELAGLYVATTAWPCWDQSARWRGQAARELEHEALAQFSSDGVNREQAFSYHVFSSEFLFVAALAGQASGRPFSSQYWESLERALHFLRSVMDVGGHVPMVGDADDGIVWRLDPGHNDRAALLLSLGGALAGERAPQSATARWLLHAFPGQRPRSIQPAQAPGWSFPDGGYLLFGRDFGAASEIKGLLDCGPLGYLGIAAHGHADALSLTLSVAGEECLVDPGTYSYWQALKWRDYFRGTSAHNTVRVDGADQSVSGGRFMWVRKARSHVERMPQSPGQFDFRGTHNGYMRLADPARHIREVKFDAASRTLIVTDRVAAKGAHKVEQFWHFAPGLAVTRHASGVHVRGKAFGLQLEVVGEGAVIELVRGQEDPPLGWYSRSYEAKQPCDVVKITTVSNGAPLECRFTISFSQCLPEG</sequence>
<feature type="domain" description="Heparin-sulfate lyase N-terminal" evidence="6">
    <location>
        <begin position="128"/>
        <end position="351"/>
    </location>
</feature>
<dbReference type="PANTHER" id="PTHR39210:SF1">
    <property type="entry name" value="HEPARIN-SULFATE LYASE"/>
    <property type="match status" value="1"/>
</dbReference>
<keyword evidence="8" id="KW-1185">Reference proteome</keyword>
<dbReference type="SUPFAM" id="SSF48230">
    <property type="entry name" value="Chondroitin AC/alginate lyase"/>
    <property type="match status" value="1"/>
</dbReference>
<dbReference type="Gene3D" id="2.70.98.70">
    <property type="match status" value="1"/>
</dbReference>
<comment type="subcellular location">
    <subcellularLocation>
        <location evidence="1">Periplasm</location>
    </subcellularLocation>
</comment>